<dbReference type="AlphaFoldDB" id="S8DJX6"/>
<name>S8DJX6_9LAMI</name>
<feature type="domain" description="Nodulin homeobox N-terminal" evidence="1">
    <location>
        <begin position="24"/>
        <end position="66"/>
    </location>
</feature>
<dbReference type="Proteomes" id="UP000015453">
    <property type="component" value="Unassembled WGS sequence"/>
</dbReference>
<keyword evidence="3" id="KW-1185">Reference proteome</keyword>
<dbReference type="EMBL" id="AUSU01005643">
    <property type="protein sequence ID" value="EPS63188.1"/>
    <property type="molecule type" value="Genomic_DNA"/>
</dbReference>
<reference evidence="2 3" key="1">
    <citation type="journal article" date="2013" name="BMC Genomics">
        <title>The miniature genome of a carnivorous plant Genlisea aurea contains a low number of genes and short non-coding sequences.</title>
        <authorList>
            <person name="Leushkin E.V."/>
            <person name="Sutormin R.A."/>
            <person name="Nabieva E.R."/>
            <person name="Penin A.A."/>
            <person name="Kondrashov A.S."/>
            <person name="Logacheva M.D."/>
        </authorList>
    </citation>
    <scope>NUCLEOTIDE SEQUENCE [LARGE SCALE GENOMIC DNA]</scope>
</reference>
<proteinExistence type="predicted"/>
<comment type="caution">
    <text evidence="2">The sequence shown here is derived from an EMBL/GenBank/DDBJ whole genome shotgun (WGS) entry which is preliminary data.</text>
</comment>
<sequence>MRESNEASTSAEMINTSVRHRGEAVDLIAAVKGLHGLSPVQLKKLIKDSGNNMIRHIADDGSTIQVVE</sequence>
<evidence type="ECO:0000259" key="1">
    <source>
        <dbReference type="Pfam" id="PF25246"/>
    </source>
</evidence>
<evidence type="ECO:0000313" key="2">
    <source>
        <dbReference type="EMBL" id="EPS63188.1"/>
    </source>
</evidence>
<gene>
    <name evidence="2" type="ORF">M569_11600</name>
</gene>
<organism evidence="2 3">
    <name type="scientific">Genlisea aurea</name>
    <dbReference type="NCBI Taxonomy" id="192259"/>
    <lineage>
        <taxon>Eukaryota</taxon>
        <taxon>Viridiplantae</taxon>
        <taxon>Streptophyta</taxon>
        <taxon>Embryophyta</taxon>
        <taxon>Tracheophyta</taxon>
        <taxon>Spermatophyta</taxon>
        <taxon>Magnoliopsida</taxon>
        <taxon>eudicotyledons</taxon>
        <taxon>Gunneridae</taxon>
        <taxon>Pentapetalae</taxon>
        <taxon>asterids</taxon>
        <taxon>lamiids</taxon>
        <taxon>Lamiales</taxon>
        <taxon>Lentibulariaceae</taxon>
        <taxon>Genlisea</taxon>
    </lineage>
</organism>
<evidence type="ECO:0000313" key="3">
    <source>
        <dbReference type="Proteomes" id="UP000015453"/>
    </source>
</evidence>
<protein>
    <recommendedName>
        <fullName evidence="1">Nodulin homeobox N-terminal domain-containing protein</fullName>
    </recommendedName>
</protein>
<dbReference type="InterPro" id="IPR057287">
    <property type="entry name" value="Ndx_N"/>
</dbReference>
<accession>S8DJX6</accession>
<dbReference type="Pfam" id="PF25246">
    <property type="entry name" value="Nodulin_N"/>
    <property type="match status" value="1"/>
</dbReference>